<dbReference type="PROSITE" id="PS00194">
    <property type="entry name" value="THIOREDOXIN_1"/>
    <property type="match status" value="1"/>
</dbReference>
<dbReference type="InterPro" id="IPR036249">
    <property type="entry name" value="Thioredoxin-like_sf"/>
</dbReference>
<evidence type="ECO:0000259" key="7">
    <source>
        <dbReference type="PROSITE" id="PS51352"/>
    </source>
</evidence>
<evidence type="ECO:0000256" key="6">
    <source>
        <dbReference type="SAM" id="SignalP"/>
    </source>
</evidence>
<dbReference type="PROSITE" id="PS51352">
    <property type="entry name" value="THIOREDOXIN_2"/>
    <property type="match status" value="1"/>
</dbReference>
<organism evidence="8 9">
    <name type="scientific">Luteococcus sanguinis</name>
    <dbReference type="NCBI Taxonomy" id="174038"/>
    <lineage>
        <taxon>Bacteria</taxon>
        <taxon>Bacillati</taxon>
        <taxon>Actinomycetota</taxon>
        <taxon>Actinomycetes</taxon>
        <taxon>Propionibacteriales</taxon>
        <taxon>Propionibacteriaceae</taxon>
        <taxon>Luteococcus</taxon>
    </lineage>
</organism>
<keyword evidence="3" id="KW-0735">Signal-anchor</keyword>
<keyword evidence="5" id="KW-0676">Redox-active center</keyword>
<evidence type="ECO:0000256" key="4">
    <source>
        <dbReference type="ARBA" id="ARBA00023157"/>
    </source>
</evidence>
<dbReference type="CDD" id="cd02966">
    <property type="entry name" value="TlpA_like_family"/>
    <property type="match status" value="1"/>
</dbReference>
<protein>
    <submittedName>
        <fullName evidence="8">TlpA family protein disulfide reductase</fullName>
    </submittedName>
</protein>
<dbReference type="EMBL" id="JBHSUA010000009">
    <property type="protein sequence ID" value="MFC6396398.1"/>
    <property type="molecule type" value="Genomic_DNA"/>
</dbReference>
<keyword evidence="4" id="KW-1015">Disulfide bond</keyword>
<proteinExistence type="predicted"/>
<sequence>MTRRPAPARVAGLGLVLALAACSSPTGTDAETGFAQGDGSYTRIAPEQRTAAPVLTGEDLAGRKLTTADAAGKVIVVNVWGSWCAPCRHEAPQIVEAATKTKGKAVFYGVNTRDLDTKRAEAFVRTFKISYANFYDPDGAMLLDWGQVPAKAIPTTLVIDAQGRVAARIMGETTASTLVGTIDDIAAGK</sequence>
<dbReference type="RefSeq" id="WP_343884966.1">
    <property type="nucleotide sequence ID" value="NZ_BAAAKI010000004.1"/>
</dbReference>
<feature type="domain" description="Thioredoxin" evidence="7">
    <location>
        <begin position="46"/>
        <end position="187"/>
    </location>
</feature>
<accession>A0ABW1WYR7</accession>
<dbReference type="Proteomes" id="UP001596266">
    <property type="component" value="Unassembled WGS sequence"/>
</dbReference>
<keyword evidence="3" id="KW-0812">Transmembrane</keyword>
<evidence type="ECO:0000256" key="2">
    <source>
        <dbReference type="ARBA" id="ARBA00022748"/>
    </source>
</evidence>
<comment type="caution">
    <text evidence="8">The sequence shown here is derived from an EMBL/GenBank/DDBJ whole genome shotgun (WGS) entry which is preliminary data.</text>
</comment>
<dbReference type="PROSITE" id="PS51257">
    <property type="entry name" value="PROKAR_LIPOPROTEIN"/>
    <property type="match status" value="1"/>
</dbReference>
<dbReference type="PANTHER" id="PTHR42852:SF6">
    <property type="entry name" value="THIOL:DISULFIDE INTERCHANGE PROTEIN DSBE"/>
    <property type="match status" value="1"/>
</dbReference>
<dbReference type="InterPro" id="IPR050553">
    <property type="entry name" value="Thioredoxin_ResA/DsbE_sf"/>
</dbReference>
<keyword evidence="2" id="KW-0201">Cytochrome c-type biogenesis</keyword>
<dbReference type="Pfam" id="PF00578">
    <property type="entry name" value="AhpC-TSA"/>
    <property type="match status" value="1"/>
</dbReference>
<dbReference type="PANTHER" id="PTHR42852">
    <property type="entry name" value="THIOL:DISULFIDE INTERCHANGE PROTEIN DSBE"/>
    <property type="match status" value="1"/>
</dbReference>
<evidence type="ECO:0000256" key="3">
    <source>
        <dbReference type="ARBA" id="ARBA00022968"/>
    </source>
</evidence>
<evidence type="ECO:0000313" key="9">
    <source>
        <dbReference type="Proteomes" id="UP001596266"/>
    </source>
</evidence>
<dbReference type="InterPro" id="IPR017937">
    <property type="entry name" value="Thioredoxin_CS"/>
</dbReference>
<dbReference type="InterPro" id="IPR013766">
    <property type="entry name" value="Thioredoxin_domain"/>
</dbReference>
<keyword evidence="9" id="KW-1185">Reference proteome</keyword>
<evidence type="ECO:0000313" key="8">
    <source>
        <dbReference type="EMBL" id="MFC6396398.1"/>
    </source>
</evidence>
<reference evidence="9" key="1">
    <citation type="journal article" date="2019" name="Int. J. Syst. Evol. Microbiol.">
        <title>The Global Catalogue of Microorganisms (GCM) 10K type strain sequencing project: providing services to taxonomists for standard genome sequencing and annotation.</title>
        <authorList>
            <consortium name="The Broad Institute Genomics Platform"/>
            <consortium name="The Broad Institute Genome Sequencing Center for Infectious Disease"/>
            <person name="Wu L."/>
            <person name="Ma J."/>
        </authorList>
    </citation>
    <scope>NUCLEOTIDE SEQUENCE [LARGE SCALE GENOMIC DNA]</scope>
    <source>
        <strain evidence="9">CGMCC 1.15277</strain>
    </source>
</reference>
<evidence type="ECO:0000256" key="5">
    <source>
        <dbReference type="ARBA" id="ARBA00023284"/>
    </source>
</evidence>
<comment type="subcellular location">
    <subcellularLocation>
        <location evidence="1">Cell envelope</location>
    </subcellularLocation>
</comment>
<dbReference type="SUPFAM" id="SSF52833">
    <property type="entry name" value="Thioredoxin-like"/>
    <property type="match status" value="1"/>
</dbReference>
<evidence type="ECO:0000256" key="1">
    <source>
        <dbReference type="ARBA" id="ARBA00004196"/>
    </source>
</evidence>
<feature type="chain" id="PRO_5046911431" evidence="6">
    <location>
        <begin position="31"/>
        <end position="189"/>
    </location>
</feature>
<feature type="signal peptide" evidence="6">
    <location>
        <begin position="1"/>
        <end position="30"/>
    </location>
</feature>
<dbReference type="InterPro" id="IPR000866">
    <property type="entry name" value="AhpC/TSA"/>
</dbReference>
<name>A0ABW1WYR7_9ACTN</name>
<gene>
    <name evidence="8" type="ORF">ACFP57_05270</name>
</gene>
<dbReference type="Gene3D" id="3.40.30.10">
    <property type="entry name" value="Glutaredoxin"/>
    <property type="match status" value="1"/>
</dbReference>
<keyword evidence="6" id="KW-0732">Signal</keyword>